<feature type="domain" description="XdhC Rossmann" evidence="3">
    <location>
        <begin position="110"/>
        <end position="254"/>
    </location>
</feature>
<evidence type="ECO:0008006" key="6">
    <source>
        <dbReference type="Google" id="ProtNLM"/>
    </source>
</evidence>
<dbReference type="PANTHER" id="PTHR30388">
    <property type="entry name" value="ALDEHYDE OXIDOREDUCTASE MOLYBDENUM COFACTOR ASSEMBLY PROTEIN"/>
    <property type="match status" value="1"/>
</dbReference>
<feature type="region of interest" description="Disordered" evidence="1">
    <location>
        <begin position="270"/>
        <end position="290"/>
    </location>
</feature>
<evidence type="ECO:0000313" key="5">
    <source>
        <dbReference type="Proteomes" id="UP000077875"/>
    </source>
</evidence>
<accession>A0A172YFK8</accession>
<proteinExistence type="predicted"/>
<evidence type="ECO:0000259" key="2">
    <source>
        <dbReference type="Pfam" id="PF02625"/>
    </source>
</evidence>
<dbReference type="KEGG" id="haa:A5892_11465"/>
<dbReference type="InterPro" id="IPR027051">
    <property type="entry name" value="XdhC_Rossmann_dom"/>
</dbReference>
<dbReference type="InterPro" id="IPR003777">
    <property type="entry name" value="XdhC_CoxI"/>
</dbReference>
<dbReference type="Gene3D" id="3.40.50.720">
    <property type="entry name" value="NAD(P)-binding Rossmann-like Domain"/>
    <property type="match status" value="1"/>
</dbReference>
<keyword evidence="5" id="KW-1185">Reference proteome</keyword>
<name>A0A172YFK8_9GAMM</name>
<dbReference type="STRING" id="376489.A5892_11465"/>
<dbReference type="RefSeq" id="WP_064122917.1">
    <property type="nucleotide sequence ID" value="NZ_CP015243.1"/>
</dbReference>
<dbReference type="Pfam" id="PF13478">
    <property type="entry name" value="XdhC_C"/>
    <property type="match status" value="1"/>
</dbReference>
<gene>
    <name evidence="4" type="ORF">A5892_11465</name>
</gene>
<sequence length="290" mass="31632">MSDTPLGWSDALAQLQRDGEPHVLVSLVACAGSTPREPGAKMVVALERHYDTLGGGRFEQQLIESARALLARGQPDIRLERFALGARAQQCCGGHLAALLECYPGAELRLALFGAGHVGIALERLVRELPWRLDWFDSRRAAREAASLDHGPRTRVHQSFDTEAAARLVPGSHCLVMTHDHLEDERLIEALLARDDLASIGLIGSKTKWSRFRHRLATRGFDDARLDQVRCPIGAACAGRKRPAEIALAVAAELLAMAPARPMQTRRGLDGASLELLEASPPPTDQDTDR</sequence>
<feature type="domain" description="XdhC- CoxI" evidence="2">
    <location>
        <begin position="16"/>
        <end position="81"/>
    </location>
</feature>
<dbReference type="AlphaFoldDB" id="A0A172YFK8"/>
<organism evidence="4 5">
    <name type="scientific">Halotalea alkalilenta</name>
    <dbReference type="NCBI Taxonomy" id="376489"/>
    <lineage>
        <taxon>Bacteria</taxon>
        <taxon>Pseudomonadati</taxon>
        <taxon>Pseudomonadota</taxon>
        <taxon>Gammaproteobacteria</taxon>
        <taxon>Oceanospirillales</taxon>
        <taxon>Halomonadaceae</taxon>
        <taxon>Halotalea</taxon>
    </lineage>
</organism>
<reference evidence="4 5" key="1">
    <citation type="submission" date="2016-04" db="EMBL/GenBank/DDBJ databases">
        <title>Complete Genome Sequence of Halotalea alkalilenta IHB B 13600.</title>
        <authorList>
            <person name="Swarnkar M.K."/>
            <person name="Sharma A."/>
            <person name="Kaushal K."/>
            <person name="Soni R."/>
            <person name="Rana S."/>
            <person name="Singh A.K."/>
            <person name="Gulati A."/>
        </authorList>
    </citation>
    <scope>NUCLEOTIDE SEQUENCE [LARGE SCALE GENOMIC DNA]</scope>
    <source>
        <strain evidence="4 5">IHB B 13600</strain>
    </source>
</reference>
<evidence type="ECO:0000256" key="1">
    <source>
        <dbReference type="SAM" id="MobiDB-lite"/>
    </source>
</evidence>
<dbReference type="EMBL" id="CP015243">
    <property type="protein sequence ID" value="ANF58004.1"/>
    <property type="molecule type" value="Genomic_DNA"/>
</dbReference>
<dbReference type="PANTHER" id="PTHR30388:SF6">
    <property type="entry name" value="XANTHINE DEHYDROGENASE SUBUNIT A-RELATED"/>
    <property type="match status" value="1"/>
</dbReference>
<dbReference type="Pfam" id="PF02625">
    <property type="entry name" value="XdhC_CoxI"/>
    <property type="match status" value="1"/>
</dbReference>
<dbReference type="InterPro" id="IPR014308">
    <property type="entry name" value="Xanthine_DH_XdhC"/>
</dbReference>
<dbReference type="NCBIfam" id="TIGR02964">
    <property type="entry name" value="xanthine_xdhC"/>
    <property type="match status" value="1"/>
</dbReference>
<evidence type="ECO:0000313" key="4">
    <source>
        <dbReference type="EMBL" id="ANF58004.1"/>
    </source>
</evidence>
<protein>
    <recommendedName>
        <fullName evidence="6">Xanthine dehydrogenase accessory protein XdhC</fullName>
    </recommendedName>
</protein>
<dbReference type="Proteomes" id="UP000077875">
    <property type="component" value="Chromosome"/>
</dbReference>
<evidence type="ECO:0000259" key="3">
    <source>
        <dbReference type="Pfam" id="PF13478"/>
    </source>
</evidence>
<dbReference type="InterPro" id="IPR052698">
    <property type="entry name" value="MoCofactor_Util/Proc"/>
</dbReference>